<dbReference type="GO" id="GO:0046496">
    <property type="term" value="P:nicotinamide nucleotide metabolic process"/>
    <property type="evidence" value="ECO:0007669"/>
    <property type="project" value="UniProtKB-UniRule"/>
</dbReference>
<comment type="similarity">
    <text evidence="6">Belongs to the NnrD/CARKD family.</text>
</comment>
<evidence type="ECO:0000256" key="1">
    <source>
        <dbReference type="ARBA" id="ARBA00022741"/>
    </source>
</evidence>
<dbReference type="SUPFAM" id="SSF53613">
    <property type="entry name" value="Ribokinase-like"/>
    <property type="match status" value="1"/>
</dbReference>
<evidence type="ECO:0000256" key="2">
    <source>
        <dbReference type="ARBA" id="ARBA00022840"/>
    </source>
</evidence>
<accession>A0A2W5B491</accession>
<comment type="subunit">
    <text evidence="6">Homotetramer.</text>
</comment>
<feature type="binding site" evidence="6">
    <location>
        <begin position="211"/>
        <end position="215"/>
    </location>
    <ligand>
        <name>AMP</name>
        <dbReference type="ChEBI" id="CHEBI:456215"/>
    </ligand>
</feature>
<comment type="cofactor">
    <cofactor evidence="6">
        <name>Mg(2+)</name>
        <dbReference type="ChEBI" id="CHEBI:18420"/>
    </cofactor>
</comment>
<comment type="function">
    <text evidence="6">Catalyzes the dehydration of the S-form of NAD(P)HX at the expense of ADP, which is converted to AMP. Together with NAD(P)HX epimerase, which catalyzes the epimerization of the S- and R-forms, the enzyme allows the repair of both epimers of NAD(P)HX, a damaged form of NAD(P)H that is a result of enzymatic or heat-dependent hydration.</text>
</comment>
<comment type="catalytic activity">
    <reaction evidence="6">
        <text>(6S)-NADHX + ADP = AMP + phosphate + NADH + H(+)</text>
        <dbReference type="Rhea" id="RHEA:32223"/>
        <dbReference type="ChEBI" id="CHEBI:15378"/>
        <dbReference type="ChEBI" id="CHEBI:43474"/>
        <dbReference type="ChEBI" id="CHEBI:57945"/>
        <dbReference type="ChEBI" id="CHEBI:64074"/>
        <dbReference type="ChEBI" id="CHEBI:456215"/>
        <dbReference type="ChEBI" id="CHEBI:456216"/>
        <dbReference type="EC" id="4.2.1.136"/>
    </reaction>
</comment>
<dbReference type="EC" id="4.2.1.136" evidence="6"/>
<comment type="catalytic activity">
    <reaction evidence="6">
        <text>(6S)-NADPHX + ADP = AMP + phosphate + NADPH + H(+)</text>
        <dbReference type="Rhea" id="RHEA:32235"/>
        <dbReference type="ChEBI" id="CHEBI:15378"/>
        <dbReference type="ChEBI" id="CHEBI:43474"/>
        <dbReference type="ChEBI" id="CHEBI:57783"/>
        <dbReference type="ChEBI" id="CHEBI:64076"/>
        <dbReference type="ChEBI" id="CHEBI:456215"/>
        <dbReference type="ChEBI" id="CHEBI:456216"/>
        <dbReference type="EC" id="4.2.1.136"/>
    </reaction>
</comment>
<dbReference type="AlphaFoldDB" id="A0A2W5B491"/>
<dbReference type="Gene3D" id="3.40.1190.20">
    <property type="match status" value="1"/>
</dbReference>
<evidence type="ECO:0000256" key="3">
    <source>
        <dbReference type="ARBA" id="ARBA00022857"/>
    </source>
</evidence>
<feature type="domain" description="YjeF C-terminal" evidence="7">
    <location>
        <begin position="19"/>
        <end position="302"/>
    </location>
</feature>
<dbReference type="GO" id="GO:0052855">
    <property type="term" value="F:ADP-dependent NAD(P)H-hydrate dehydratase activity"/>
    <property type="evidence" value="ECO:0007669"/>
    <property type="project" value="UniProtKB-UniRule"/>
</dbReference>
<dbReference type="HAMAP" id="MF_01965">
    <property type="entry name" value="NADHX_dehydratase"/>
    <property type="match status" value="1"/>
</dbReference>
<keyword evidence="5 6" id="KW-0456">Lyase</keyword>
<evidence type="ECO:0000259" key="7">
    <source>
        <dbReference type="PROSITE" id="PS51383"/>
    </source>
</evidence>
<evidence type="ECO:0000313" key="8">
    <source>
        <dbReference type="EMBL" id="PZP00643.1"/>
    </source>
</evidence>
<dbReference type="InterPro" id="IPR000631">
    <property type="entry name" value="CARKD"/>
</dbReference>
<dbReference type="CDD" id="cd01171">
    <property type="entry name" value="YXKO-related"/>
    <property type="match status" value="1"/>
</dbReference>
<feature type="binding site" evidence="6">
    <location>
        <position position="107"/>
    </location>
    <ligand>
        <name>(6S)-NADPHX</name>
        <dbReference type="ChEBI" id="CHEBI:64076"/>
    </ligand>
</feature>
<keyword evidence="4 6" id="KW-0520">NAD</keyword>
<dbReference type="GO" id="GO:0052856">
    <property type="term" value="F:NAD(P)HX epimerase activity"/>
    <property type="evidence" value="ECO:0007669"/>
    <property type="project" value="TreeGrafter"/>
</dbReference>
<feature type="binding site" evidence="6">
    <location>
        <position position="53"/>
    </location>
    <ligand>
        <name>(6S)-NADPHX</name>
        <dbReference type="ChEBI" id="CHEBI:64076"/>
    </ligand>
</feature>
<dbReference type="InterPro" id="IPR029056">
    <property type="entry name" value="Ribokinase-like"/>
</dbReference>
<evidence type="ECO:0000313" key="9">
    <source>
        <dbReference type="Proteomes" id="UP000249451"/>
    </source>
</evidence>
<evidence type="ECO:0000256" key="4">
    <source>
        <dbReference type="ARBA" id="ARBA00023027"/>
    </source>
</evidence>
<evidence type="ECO:0000256" key="6">
    <source>
        <dbReference type="HAMAP-Rule" id="MF_01965"/>
    </source>
</evidence>
<dbReference type="EMBL" id="QFNY01000118">
    <property type="protein sequence ID" value="PZP00643.1"/>
    <property type="molecule type" value="Genomic_DNA"/>
</dbReference>
<dbReference type="PANTHER" id="PTHR12592:SF0">
    <property type="entry name" value="ATP-DEPENDENT (S)-NAD(P)H-HYDRATE DEHYDRATASE"/>
    <property type="match status" value="1"/>
</dbReference>
<keyword evidence="1 6" id="KW-0547">Nucleotide-binding</keyword>
<keyword evidence="3 6" id="KW-0521">NADP</keyword>
<feature type="binding site" evidence="6">
    <location>
        <position position="240"/>
    </location>
    <ligand>
        <name>(6S)-NADPHX</name>
        <dbReference type="ChEBI" id="CHEBI:64076"/>
    </ligand>
</feature>
<sequence>MPNFLDDTPPGELLAARDCLVAAGEVWPSPQPQEDKYAGVVGIFAGSDTFPGAALLALKAAVKSTSPMVRYAGPVDPRLIALALPEVVSAPRPEKAGRVQAWVAGPGIDEESPEALNILDWLVRQPEPLLLDASALQLAANNPQLLRGIINRHTTGRATVMTPHAGEFAALARALGNEEQAEAAAVDQDFDRRRTACAWLARQTKSVVLLKGRHTIVSDGDVAWGVDAGHSWSATPGSGDVLAGIAGAVIAAAEEAPLLHCILGAVAVHAVAALHAAETPEGFAPISASDIVESIHAVVAVALRYAHEEADGD</sequence>
<proteinExistence type="inferred from homology"/>
<organism evidence="8 9">
    <name type="scientific">Corynebacterium urealyticum</name>
    <dbReference type="NCBI Taxonomy" id="43771"/>
    <lineage>
        <taxon>Bacteria</taxon>
        <taxon>Bacillati</taxon>
        <taxon>Actinomycetota</taxon>
        <taxon>Actinomycetes</taxon>
        <taxon>Mycobacteriales</taxon>
        <taxon>Corynebacteriaceae</taxon>
        <taxon>Corynebacterium</taxon>
    </lineage>
</organism>
<dbReference type="Pfam" id="PF01256">
    <property type="entry name" value="Carb_kinase"/>
    <property type="match status" value="1"/>
</dbReference>
<name>A0A2W5B491_9CORY</name>
<evidence type="ECO:0000256" key="5">
    <source>
        <dbReference type="ARBA" id="ARBA00023239"/>
    </source>
</evidence>
<gene>
    <name evidence="6" type="primary">nnrD</name>
    <name evidence="8" type="ORF">DI609_05925</name>
</gene>
<protein>
    <recommendedName>
        <fullName evidence="6">ADP-dependent (S)-NAD(P)H-hydrate dehydratase</fullName>
        <ecNumber evidence="6">4.2.1.136</ecNumber>
    </recommendedName>
    <alternativeName>
        <fullName evidence="6">ADP-dependent NAD(P)HX dehydratase</fullName>
    </alternativeName>
</protein>
<keyword evidence="2 6" id="KW-0067">ATP-binding</keyword>
<reference evidence="8 9" key="1">
    <citation type="submission" date="2017-11" db="EMBL/GenBank/DDBJ databases">
        <title>Infants hospitalized years apart are colonized by the same room-sourced microbial strains.</title>
        <authorList>
            <person name="Brooks B."/>
            <person name="Olm M.R."/>
            <person name="Firek B.A."/>
            <person name="Baker R."/>
            <person name="Thomas B.C."/>
            <person name="Morowitz M.J."/>
            <person name="Banfield J.F."/>
        </authorList>
    </citation>
    <scope>NUCLEOTIDE SEQUENCE [LARGE SCALE GENOMIC DNA]</scope>
    <source>
        <strain evidence="8">S2_012_000_R3_87</strain>
    </source>
</reference>
<comment type="caution">
    <text evidence="8">The sequence shown here is derived from an EMBL/GenBank/DDBJ whole genome shotgun (WGS) entry which is preliminary data.</text>
</comment>
<dbReference type="PANTHER" id="PTHR12592">
    <property type="entry name" value="ATP-DEPENDENT (S)-NAD(P)H-HYDRATE DEHYDRATASE FAMILY MEMBER"/>
    <property type="match status" value="1"/>
</dbReference>
<feature type="binding site" evidence="6">
    <location>
        <position position="164"/>
    </location>
    <ligand>
        <name>(6S)-NADPHX</name>
        <dbReference type="ChEBI" id="CHEBI:64076"/>
    </ligand>
</feature>
<dbReference type="GO" id="GO:0110051">
    <property type="term" value="P:metabolite repair"/>
    <property type="evidence" value="ECO:0007669"/>
    <property type="project" value="TreeGrafter"/>
</dbReference>
<feature type="binding site" evidence="6">
    <location>
        <position position="239"/>
    </location>
    <ligand>
        <name>AMP</name>
        <dbReference type="ChEBI" id="CHEBI:456215"/>
    </ligand>
</feature>
<dbReference type="GO" id="GO:0005524">
    <property type="term" value="F:ATP binding"/>
    <property type="evidence" value="ECO:0007669"/>
    <property type="project" value="UniProtKB-KW"/>
</dbReference>
<dbReference type="PROSITE" id="PS51383">
    <property type="entry name" value="YJEF_C_3"/>
    <property type="match status" value="1"/>
</dbReference>
<dbReference type="Proteomes" id="UP000249451">
    <property type="component" value="Unassembled WGS sequence"/>
</dbReference>